<proteinExistence type="predicted"/>
<protein>
    <submittedName>
        <fullName evidence="2">Uncharacterized protein</fullName>
    </submittedName>
</protein>
<keyword evidence="3" id="KW-1185">Reference proteome</keyword>
<feature type="region of interest" description="Disordered" evidence="1">
    <location>
        <begin position="1"/>
        <end position="25"/>
    </location>
</feature>
<dbReference type="AlphaFoldDB" id="A0A5B2VRC6"/>
<reference evidence="2 3" key="1">
    <citation type="submission" date="2019-09" db="EMBL/GenBank/DDBJ databases">
        <title>Salinarimonas rosea gen. nov., sp. nov., a new member of the a-2 subgroup of the Proteobacteria.</title>
        <authorList>
            <person name="Liu J."/>
        </authorList>
    </citation>
    <scope>NUCLEOTIDE SEQUENCE [LARGE SCALE GENOMIC DNA]</scope>
    <source>
        <strain evidence="2 3">BN140002</strain>
    </source>
</reference>
<dbReference type="EMBL" id="VUOA01000009">
    <property type="protein sequence ID" value="KAA2241150.1"/>
    <property type="molecule type" value="Genomic_DNA"/>
</dbReference>
<evidence type="ECO:0000256" key="1">
    <source>
        <dbReference type="SAM" id="MobiDB-lite"/>
    </source>
</evidence>
<feature type="region of interest" description="Disordered" evidence="1">
    <location>
        <begin position="548"/>
        <end position="569"/>
    </location>
</feature>
<accession>A0A5B2VRC6</accession>
<name>A0A5B2VRC6_9HYPH</name>
<comment type="caution">
    <text evidence="2">The sequence shown here is derived from an EMBL/GenBank/DDBJ whole genome shotgun (WGS) entry which is preliminary data.</text>
</comment>
<evidence type="ECO:0000313" key="3">
    <source>
        <dbReference type="Proteomes" id="UP000323142"/>
    </source>
</evidence>
<sequence length="1215" mass="127869">MSLFDDVPFADGRQAPPAKSGGLFDDVPIASKPGVVEDVARSSVSGAGRGVAGLWGLPGTFQTGVDWAIGQTLGRAENYLTTGSPTPMTSDDVRRLATERMPNRSPIPDPTDIFNVEAAQSVINRAPGMAYKPQTTAGEYAGTLTEFATGLPFTAGTWLQRGAQVVIPALTSETAGQAARRISPDLEGPARMVGALGGAFGTAALQRPTTAQGIFREAMGNVDDAAIMRAQRLMDDAAAQGVRLTVPEAVQQATGGATRLADLQRVVEQSAGGGEVMRPFMAQRAGQVQAAGERATGMLSDLALDPGTTGFRTQSAARAAIAETPEGVALAERVALNAPRTTADDAGAVIQPALRQAYERREGMRSALADGDYAAARNAPANVPLDGGYGVRDVTSFGLRPEPFVDFPVPVPGAPPRANRSASTFEERIDRLADERLARVNAADNAPSTPLDRALSAASAASRSVGDDAASSIVWAMQNGRQDIALTIVERAERAAQQSAGQRPGLPASNPRFAEAEAALRTAAQEAATEAAQLRRLYELRRAELPAATVDTSGPGAAPSRPTGPAPEPLSQFIARNGGIQLDADLAHAGLDKFSVPFAGRVARPDGKSLDGFWREKLIEAGYLRPGPDGSIARNVRDEVIDLLRREQAGGPRTYAAGEAGSVDARAAARVETRNAEILGDARRSFLKELEDGGYSTRGIDQRAVDQAAEALASGRPDYMDVFERAVMARPVDEFVAPATTGRMIPDVQTERMPVVGLRPTQYGQVDARPVVAAIDSILETAKGAPRQALQAARQALARGDGSIDTTVAGLHASREAITDLISQAKQAGAGNSVTQLRDVLGQLDTALEAVPAYGQASRNFAAASRPLEPFGESRVPGQIVQRDQYGRDFTMPREQAPQALERGGASAARDFNEVATPAARQSFENYLTTRILDAATDASGNISADGLMRALRDSEDVVRQFPGVTRRVDEIATARRGLAPVEAGPLGQVAAQNEVLKQARALLPNQPAAGIDRTVSQTVRRVVAKDPDAAQNLVRIYAKTVFDEATQNLQGGPNAFGGAGFAAAIVGNPQQARNLEAAVRALPNGHNRWDGFRRFLDVMEATGQRLPANSSTSANEAIRTQLKQGSPLAEVGNVIRSGGTTVGRRLSDFYEQARLGQNTTKLAEIFTNPAAEGLLRELSRAPVGSAKAQGLALRLTFFGERAANSPNAAGQAGR</sequence>
<dbReference type="OrthoDB" id="8450344at2"/>
<gene>
    <name evidence="2" type="ORF">F0L46_04960</name>
</gene>
<reference evidence="2 3" key="2">
    <citation type="submission" date="2019-09" db="EMBL/GenBank/DDBJ databases">
        <authorList>
            <person name="Jin C."/>
        </authorList>
    </citation>
    <scope>NUCLEOTIDE SEQUENCE [LARGE SCALE GENOMIC DNA]</scope>
    <source>
        <strain evidence="2 3">BN140002</strain>
    </source>
</reference>
<evidence type="ECO:0000313" key="2">
    <source>
        <dbReference type="EMBL" id="KAA2241150.1"/>
    </source>
</evidence>
<dbReference type="RefSeq" id="WP_149815931.1">
    <property type="nucleotide sequence ID" value="NZ_VUOA01000009.1"/>
</dbReference>
<dbReference type="Proteomes" id="UP000323142">
    <property type="component" value="Unassembled WGS sequence"/>
</dbReference>
<organism evidence="2 3">
    <name type="scientific">Salinarimonas soli</name>
    <dbReference type="NCBI Taxonomy" id="1638099"/>
    <lineage>
        <taxon>Bacteria</taxon>
        <taxon>Pseudomonadati</taxon>
        <taxon>Pseudomonadota</taxon>
        <taxon>Alphaproteobacteria</taxon>
        <taxon>Hyphomicrobiales</taxon>
        <taxon>Salinarimonadaceae</taxon>
        <taxon>Salinarimonas</taxon>
    </lineage>
</organism>